<sequence length="85" mass="9884">MGWLGSWETPAEMDWLERPRRKASGFPTTPDSQYGKRTNPGYLKTASSTIGSFSDIKEDIKSSFLFKSSWLFPIFIDVRHHNKEW</sequence>
<accession>A0A3D8VSY4</accession>
<proteinExistence type="predicted"/>
<dbReference type="EMBL" id="QTLC01000017">
    <property type="protein sequence ID" value="RDY72373.1"/>
    <property type="molecule type" value="Genomic_DNA"/>
</dbReference>
<dbReference type="AlphaFoldDB" id="A0A3D8VSY4"/>
<evidence type="ECO:0000313" key="2">
    <source>
        <dbReference type="EMBL" id="RDY72373.1"/>
    </source>
</evidence>
<feature type="region of interest" description="Disordered" evidence="1">
    <location>
        <begin position="1"/>
        <end position="40"/>
    </location>
</feature>
<feature type="compositionally biased region" description="Polar residues" evidence="1">
    <location>
        <begin position="26"/>
        <end position="36"/>
    </location>
</feature>
<reference evidence="2 3" key="1">
    <citation type="submission" date="2018-08" db="EMBL/GenBank/DDBJ databases">
        <title>Genome sequence of strict halophilic Halobacillus trueperi SS1 isolated from Lunsu, a salty water body of North West Himalayas.</title>
        <authorList>
            <person name="Gupta S."/>
            <person name="Sharma P."/>
            <person name="Dev K."/>
            <person name="Baumler D."/>
            <person name="Sourirajan A."/>
        </authorList>
    </citation>
    <scope>NUCLEOTIDE SEQUENCE [LARGE SCALE GENOMIC DNA]</scope>
    <source>
        <strain evidence="2 3">SS1</strain>
    </source>
</reference>
<evidence type="ECO:0000256" key="1">
    <source>
        <dbReference type="SAM" id="MobiDB-lite"/>
    </source>
</evidence>
<comment type="caution">
    <text evidence="2">The sequence shown here is derived from an EMBL/GenBank/DDBJ whole genome shotgun (WGS) entry which is preliminary data.</text>
</comment>
<dbReference type="Proteomes" id="UP000257032">
    <property type="component" value="Unassembled WGS sequence"/>
</dbReference>
<gene>
    <name evidence="2" type="ORF">DXT76_02400</name>
</gene>
<name>A0A3D8VSY4_9BACI</name>
<organism evidence="2 3">
    <name type="scientific">Halobacillus trueperi</name>
    <dbReference type="NCBI Taxonomy" id="156205"/>
    <lineage>
        <taxon>Bacteria</taxon>
        <taxon>Bacillati</taxon>
        <taxon>Bacillota</taxon>
        <taxon>Bacilli</taxon>
        <taxon>Bacillales</taxon>
        <taxon>Bacillaceae</taxon>
        <taxon>Halobacillus</taxon>
    </lineage>
</organism>
<evidence type="ECO:0000313" key="3">
    <source>
        <dbReference type="Proteomes" id="UP000257032"/>
    </source>
</evidence>
<protein>
    <submittedName>
        <fullName evidence="2">Uncharacterized protein</fullName>
    </submittedName>
</protein>